<reference evidence="3" key="1">
    <citation type="submission" date="2021-12" db="EMBL/GenBank/DDBJ databases">
        <authorList>
            <person name="Martin H S."/>
        </authorList>
    </citation>
    <scope>NUCLEOTIDE SEQUENCE</scope>
</reference>
<feature type="region of interest" description="Disordered" evidence="1">
    <location>
        <begin position="197"/>
        <end position="219"/>
    </location>
</feature>
<feature type="domain" description="Reverse transcriptase" evidence="2">
    <location>
        <begin position="1"/>
        <end position="156"/>
    </location>
</feature>
<sequence>MLCCVAVKGEQSDFFNVTCGVKQGCVLAPTLFALYFAVVIRETLKRTSEGIRIRFRTDGNLFNRARLKARTKVSYTTITEIMYADDLCFVADTCEFLQALISCLNDVCCKFGLSINVKKTEVMAMNIDEQLLVPDFLIGNSKLKQVESFKYLGSIVTHKGNLDAEVNQRICAAAAAFGKLQPKEVISGFSEYNEVHERSLPERRTQTKRPAHPGQSEIY</sequence>
<dbReference type="PANTHER" id="PTHR47027:SF20">
    <property type="entry name" value="REVERSE TRANSCRIPTASE-LIKE PROTEIN WITH RNA-DIRECTED DNA POLYMERASE DOMAIN"/>
    <property type="match status" value="1"/>
</dbReference>
<evidence type="ECO:0000313" key="4">
    <source>
        <dbReference type="Proteomes" id="UP000838878"/>
    </source>
</evidence>
<feature type="non-terminal residue" evidence="3">
    <location>
        <position position="219"/>
    </location>
</feature>
<dbReference type="InterPro" id="IPR000477">
    <property type="entry name" value="RT_dom"/>
</dbReference>
<organism evidence="3 4">
    <name type="scientific">Brenthis ino</name>
    <name type="common">lesser marbled fritillary</name>
    <dbReference type="NCBI Taxonomy" id="405034"/>
    <lineage>
        <taxon>Eukaryota</taxon>
        <taxon>Metazoa</taxon>
        <taxon>Ecdysozoa</taxon>
        <taxon>Arthropoda</taxon>
        <taxon>Hexapoda</taxon>
        <taxon>Insecta</taxon>
        <taxon>Pterygota</taxon>
        <taxon>Neoptera</taxon>
        <taxon>Endopterygota</taxon>
        <taxon>Lepidoptera</taxon>
        <taxon>Glossata</taxon>
        <taxon>Ditrysia</taxon>
        <taxon>Papilionoidea</taxon>
        <taxon>Nymphalidae</taxon>
        <taxon>Heliconiinae</taxon>
        <taxon>Argynnini</taxon>
        <taxon>Brenthis</taxon>
    </lineage>
</organism>
<name>A0A8J9Y191_9NEOP</name>
<evidence type="ECO:0000256" key="1">
    <source>
        <dbReference type="SAM" id="MobiDB-lite"/>
    </source>
</evidence>
<dbReference type="Proteomes" id="UP000838878">
    <property type="component" value="Chromosome 1"/>
</dbReference>
<evidence type="ECO:0000259" key="2">
    <source>
        <dbReference type="PROSITE" id="PS50878"/>
    </source>
</evidence>
<protein>
    <recommendedName>
        <fullName evidence="2">Reverse transcriptase domain-containing protein</fullName>
    </recommendedName>
</protein>
<dbReference type="AlphaFoldDB" id="A0A8J9Y191"/>
<dbReference type="PROSITE" id="PS50878">
    <property type="entry name" value="RT_POL"/>
    <property type="match status" value="1"/>
</dbReference>
<dbReference type="OrthoDB" id="7406016at2759"/>
<gene>
    <name evidence="3" type="ORF">BINO364_LOCUS930</name>
</gene>
<accession>A0A8J9Y191</accession>
<dbReference type="PANTHER" id="PTHR47027">
    <property type="entry name" value="REVERSE TRANSCRIPTASE DOMAIN-CONTAINING PROTEIN"/>
    <property type="match status" value="1"/>
</dbReference>
<dbReference type="Pfam" id="PF00078">
    <property type="entry name" value="RVT_1"/>
    <property type="match status" value="1"/>
</dbReference>
<dbReference type="GO" id="GO:0071897">
    <property type="term" value="P:DNA biosynthetic process"/>
    <property type="evidence" value="ECO:0007669"/>
    <property type="project" value="UniProtKB-ARBA"/>
</dbReference>
<evidence type="ECO:0000313" key="3">
    <source>
        <dbReference type="EMBL" id="CAH0713819.1"/>
    </source>
</evidence>
<dbReference type="EMBL" id="OV170221">
    <property type="protein sequence ID" value="CAH0713819.1"/>
    <property type="molecule type" value="Genomic_DNA"/>
</dbReference>
<keyword evidence="4" id="KW-1185">Reference proteome</keyword>
<dbReference type="InterPro" id="IPR043502">
    <property type="entry name" value="DNA/RNA_pol_sf"/>
</dbReference>
<proteinExistence type="predicted"/>
<dbReference type="SUPFAM" id="SSF56672">
    <property type="entry name" value="DNA/RNA polymerases"/>
    <property type="match status" value="1"/>
</dbReference>